<dbReference type="PANTHER" id="PTHR34472">
    <property type="entry name" value="SULFUR CARRIER PROTEIN THIS"/>
    <property type="match status" value="1"/>
</dbReference>
<dbReference type="InterPro" id="IPR016155">
    <property type="entry name" value="Mopterin_synth/thiamin_S_b"/>
</dbReference>
<dbReference type="Pfam" id="PF02597">
    <property type="entry name" value="ThiS"/>
    <property type="match status" value="1"/>
</dbReference>
<dbReference type="NCBIfam" id="TIGR01683">
    <property type="entry name" value="thiS"/>
    <property type="match status" value="1"/>
</dbReference>
<proteinExistence type="predicted"/>
<dbReference type="InterPro" id="IPR003749">
    <property type="entry name" value="ThiS/MoaD-like"/>
</dbReference>
<name>A0A1B1YS74_9GAMM</name>
<dbReference type="InterPro" id="IPR010035">
    <property type="entry name" value="Thi_S"/>
</dbReference>
<keyword evidence="2" id="KW-1185">Reference proteome</keyword>
<reference evidence="2" key="1">
    <citation type="submission" date="2016-03" db="EMBL/GenBank/DDBJ databases">
        <title>Complete genome sequence of Solimmundus cernigliae, representing a novel lineage of polycyclic aromatic hydrocarbon degraders within the Gammaproteobacteria.</title>
        <authorList>
            <person name="Singleton D.R."/>
            <person name="Dickey A.N."/>
            <person name="Scholl E.H."/>
            <person name="Wright F.A."/>
            <person name="Aitken M.D."/>
        </authorList>
    </citation>
    <scope>NUCLEOTIDE SEQUENCE [LARGE SCALE GENOMIC DNA]</scope>
    <source>
        <strain evidence="2">TR3.2</strain>
    </source>
</reference>
<dbReference type="SUPFAM" id="SSF54285">
    <property type="entry name" value="MoaD/ThiS"/>
    <property type="match status" value="1"/>
</dbReference>
<dbReference type="InterPro" id="IPR012675">
    <property type="entry name" value="Beta-grasp_dom_sf"/>
</dbReference>
<protein>
    <submittedName>
        <fullName evidence="1">Thiamine biosynthesis protein ThiS</fullName>
    </submittedName>
</protein>
<dbReference type="CDD" id="cd00565">
    <property type="entry name" value="Ubl_ThiS"/>
    <property type="match status" value="1"/>
</dbReference>
<dbReference type="EMBL" id="CP014671">
    <property type="protein sequence ID" value="ANX03646.1"/>
    <property type="molecule type" value="Genomic_DNA"/>
</dbReference>
<dbReference type="Proteomes" id="UP000092952">
    <property type="component" value="Chromosome"/>
</dbReference>
<dbReference type="InParanoid" id="A0A1B1YS74"/>
<dbReference type="STRING" id="1810504.PG2T_05190"/>
<dbReference type="KEGG" id="gbi:PG2T_05190"/>
<accession>A0A1B1YS74</accession>
<dbReference type="Gene3D" id="3.10.20.30">
    <property type="match status" value="1"/>
</dbReference>
<dbReference type="OrthoDB" id="9800283at2"/>
<dbReference type="PANTHER" id="PTHR34472:SF1">
    <property type="entry name" value="SULFUR CARRIER PROTEIN THIS"/>
    <property type="match status" value="1"/>
</dbReference>
<organism evidence="1 2">
    <name type="scientific">Immundisolibacter cernigliae</name>
    <dbReference type="NCBI Taxonomy" id="1810504"/>
    <lineage>
        <taxon>Bacteria</taxon>
        <taxon>Pseudomonadati</taxon>
        <taxon>Pseudomonadota</taxon>
        <taxon>Gammaproteobacteria</taxon>
        <taxon>Immundisolibacterales</taxon>
        <taxon>Immundisolibacteraceae</taxon>
        <taxon>Immundisolibacter</taxon>
    </lineage>
</organism>
<evidence type="ECO:0000313" key="2">
    <source>
        <dbReference type="Proteomes" id="UP000092952"/>
    </source>
</evidence>
<evidence type="ECO:0000313" key="1">
    <source>
        <dbReference type="EMBL" id="ANX03646.1"/>
    </source>
</evidence>
<gene>
    <name evidence="1" type="ORF">PG2T_05190</name>
</gene>
<dbReference type="RefSeq" id="WP_068803189.1">
    <property type="nucleotide sequence ID" value="NZ_CP014671.1"/>
</dbReference>
<sequence>MEILVNGQPRTVRDELTVAGLVAELGLAGKRLAVEVNRDIVPRGEHAARALHDGDRIEIIHAIGGG</sequence>
<dbReference type="AlphaFoldDB" id="A0A1B1YS74"/>